<dbReference type="GO" id="GO:0006950">
    <property type="term" value="P:response to stress"/>
    <property type="evidence" value="ECO:0007669"/>
    <property type="project" value="TreeGrafter"/>
</dbReference>
<feature type="domain" description="HTH marR-type" evidence="1">
    <location>
        <begin position="1"/>
        <end position="137"/>
    </location>
</feature>
<keyword evidence="4" id="KW-1185">Reference proteome</keyword>
<dbReference type="SUPFAM" id="SSF46785">
    <property type="entry name" value="Winged helix' DNA-binding domain"/>
    <property type="match status" value="1"/>
</dbReference>
<dbReference type="Pfam" id="PF01047">
    <property type="entry name" value="MarR"/>
    <property type="match status" value="1"/>
</dbReference>
<dbReference type="EMBL" id="NIBQ01000002">
    <property type="protein sequence ID" value="OUZ32651.1"/>
    <property type="molecule type" value="Genomic_DNA"/>
</dbReference>
<dbReference type="PANTHER" id="PTHR33164">
    <property type="entry name" value="TRANSCRIPTIONAL REGULATOR, MARR FAMILY"/>
    <property type="match status" value="1"/>
</dbReference>
<dbReference type="Proteomes" id="UP000196151">
    <property type="component" value="Chromosome"/>
</dbReference>
<evidence type="ECO:0000313" key="4">
    <source>
        <dbReference type="Proteomes" id="UP000196151"/>
    </source>
</evidence>
<organism evidence="2">
    <name type="scientific">Candidatus Enterococcus dunnyi</name>
    <dbReference type="NCBI Taxonomy" id="1834192"/>
    <lineage>
        <taxon>Bacteria</taxon>
        <taxon>Bacillati</taxon>
        <taxon>Bacillota</taxon>
        <taxon>Bacilli</taxon>
        <taxon>Lactobacillales</taxon>
        <taxon>Enterococcaceae</taxon>
        <taxon>Enterococcus</taxon>
    </lineage>
</organism>
<proteinExistence type="predicted"/>
<sequence>MYYIEELRYLIKAVDREGELNYARRLKAINITPSQYEILKILSLKNGLSISEIGELLICGSENPSRLIDRLVLKNLVEKKNSKQDSRIVNICITSEGMAVVKEAAMIEEEFNEDIKSGFNNEVTVEQLIEVLKKQVEGTKTLGKIEKRKNIEA</sequence>
<dbReference type="InterPro" id="IPR036390">
    <property type="entry name" value="WH_DNA-bd_sf"/>
</dbReference>
<accession>A0A200J735</accession>
<dbReference type="PROSITE" id="PS50995">
    <property type="entry name" value="HTH_MARR_2"/>
    <property type="match status" value="1"/>
</dbReference>
<evidence type="ECO:0000259" key="1">
    <source>
        <dbReference type="PROSITE" id="PS50995"/>
    </source>
</evidence>
<dbReference type="InterPro" id="IPR036388">
    <property type="entry name" value="WH-like_DNA-bd_sf"/>
</dbReference>
<evidence type="ECO:0000313" key="3">
    <source>
        <dbReference type="EMBL" id="WYJ94215.1"/>
    </source>
</evidence>
<dbReference type="InterPro" id="IPR039422">
    <property type="entry name" value="MarR/SlyA-like"/>
</dbReference>
<reference evidence="3" key="2">
    <citation type="submission" date="2017-05" db="EMBL/GenBank/DDBJ databases">
        <authorList>
            <consortium name="The Broad Institute Genomics Platform"/>
            <consortium name="The Broad Institute Genomic Center for Infectious Diseases"/>
            <person name="Earl A."/>
            <person name="Manson A."/>
            <person name="Schwartman J."/>
            <person name="Gilmore M."/>
            <person name="Abouelleil A."/>
            <person name="Cao P."/>
            <person name="Chapman S."/>
            <person name="Cusick C."/>
            <person name="Shea T."/>
            <person name="Young S."/>
            <person name="Neafsey D."/>
            <person name="Nusbaum C."/>
            <person name="Birren B."/>
        </authorList>
    </citation>
    <scope>NUCLEOTIDE SEQUENCE</scope>
    <source>
        <strain evidence="3">9D6_DIV0238</strain>
    </source>
</reference>
<dbReference type="EMBL" id="CP147246">
    <property type="protein sequence ID" value="WYJ94215.1"/>
    <property type="molecule type" value="Genomic_DNA"/>
</dbReference>
<reference evidence="3" key="3">
    <citation type="submission" date="2024-03" db="EMBL/GenBank/DDBJ databases">
        <title>The Genome Sequence of Enterococcus sp. DIV0238c.</title>
        <authorList>
            <consortium name="The Broad Institute Genomics Platform"/>
            <consortium name="The Broad Institute Microbial Omics Core"/>
            <consortium name="The Broad Institute Genomic Center for Infectious Diseases"/>
            <person name="Earl A."/>
            <person name="Manson A."/>
            <person name="Gilmore M."/>
            <person name="Schwartman J."/>
            <person name="Shea T."/>
            <person name="Abouelleil A."/>
            <person name="Cao P."/>
            <person name="Chapman S."/>
            <person name="Cusick C."/>
            <person name="Young S."/>
            <person name="Neafsey D."/>
            <person name="Nusbaum C."/>
            <person name="Birren B."/>
        </authorList>
    </citation>
    <scope>NUCLEOTIDE SEQUENCE</scope>
    <source>
        <strain evidence="3">9D6_DIV0238</strain>
    </source>
</reference>
<dbReference type="Gene3D" id="1.10.10.10">
    <property type="entry name" value="Winged helix-like DNA-binding domain superfamily/Winged helix DNA-binding domain"/>
    <property type="match status" value="1"/>
</dbReference>
<reference evidence="2" key="1">
    <citation type="submission" date="2017-05" db="EMBL/GenBank/DDBJ databases">
        <title>The Genome Sequence of Enterococcus sp. 9D6_DIV0238.</title>
        <authorList>
            <consortium name="The Broad Institute Genomics Platform"/>
            <consortium name="The Broad Institute Genomic Center for Infectious Diseases"/>
            <person name="Earl A."/>
            <person name="Manson A."/>
            <person name="Schwartman J."/>
            <person name="Gilmore M."/>
            <person name="Abouelleil A."/>
            <person name="Cao P."/>
            <person name="Chapman S."/>
            <person name="Cusick C."/>
            <person name="Shea T."/>
            <person name="Young S."/>
            <person name="Neafsey D."/>
            <person name="Nusbaum C."/>
            <person name="Birren B."/>
        </authorList>
    </citation>
    <scope>NUCLEOTIDE SEQUENCE [LARGE SCALE GENOMIC DNA]</scope>
    <source>
        <strain evidence="2">9D6_DIV0238</strain>
    </source>
</reference>
<dbReference type="AlphaFoldDB" id="A0A200J735"/>
<gene>
    <name evidence="2" type="ORF">A5889_001360</name>
    <name evidence="3" type="ORF">A5889_001717</name>
</gene>
<dbReference type="GO" id="GO:0003700">
    <property type="term" value="F:DNA-binding transcription factor activity"/>
    <property type="evidence" value="ECO:0007669"/>
    <property type="project" value="InterPro"/>
</dbReference>
<protein>
    <recommendedName>
        <fullName evidence="1">HTH marR-type domain-containing protein</fullName>
    </recommendedName>
</protein>
<name>A0A200J735_9ENTE</name>
<dbReference type="SMART" id="SM00347">
    <property type="entry name" value="HTH_MARR"/>
    <property type="match status" value="1"/>
</dbReference>
<evidence type="ECO:0000313" key="2">
    <source>
        <dbReference type="EMBL" id="OUZ32651.1"/>
    </source>
</evidence>
<dbReference type="PANTHER" id="PTHR33164:SF101">
    <property type="entry name" value="TRANSCRIPTIONAL REPRESSOR MPRA"/>
    <property type="match status" value="1"/>
</dbReference>
<dbReference type="RefSeq" id="WP_176372809.1">
    <property type="nucleotide sequence ID" value="NZ_CP147246.1"/>
</dbReference>
<dbReference type="InterPro" id="IPR000835">
    <property type="entry name" value="HTH_MarR-typ"/>
</dbReference>